<evidence type="ECO:0000256" key="1">
    <source>
        <dbReference type="ARBA" id="ARBA00004141"/>
    </source>
</evidence>
<dbReference type="PANTHER" id="PTHR11410">
    <property type="entry name" value="ATP SYNTHASE SUBUNIT A"/>
    <property type="match status" value="1"/>
</dbReference>
<dbReference type="PRINTS" id="PR00123">
    <property type="entry name" value="ATPASEA"/>
</dbReference>
<sequence length="266" mass="29026">MTLALTAFAASAEPPSPGPKDFDLPAVFHIGEFGVTKPMLLVVLSLFVIVGLFSTMARPAAVVPGRMQFAGELVYGFVRNGIARENIGSAEFMRFVPYLFTIFLFVLVNNFYGLFPFLQFPSMSHIGYPLAIAILSWLVYNGAGIKKKGFLGYLKHETVPGGMKGPILLLLVPLEFLSNILLRPITLTLRLFATMFAGHLLLILFSLGGSYLLLHSDNSLALPAGLVSSLLAIAISFLEILIMFLQAYVFTLLSSMYIGEALADEH</sequence>
<keyword evidence="7 11" id="KW-1133">Transmembrane helix</keyword>
<keyword evidence="9 11" id="KW-0472">Membrane</keyword>
<comment type="subcellular location">
    <subcellularLocation>
        <location evidence="11 12">Cell membrane</location>
        <topology evidence="11 12">Multi-pass membrane protein</topology>
    </subcellularLocation>
    <subcellularLocation>
        <location evidence="1">Membrane</location>
        <topology evidence="1">Multi-pass membrane protein</topology>
    </subcellularLocation>
</comment>
<organism evidence="13 14">
    <name type="scientific">Aeromicrobium ginsengisoli</name>
    <dbReference type="NCBI Taxonomy" id="363867"/>
    <lineage>
        <taxon>Bacteria</taxon>
        <taxon>Bacillati</taxon>
        <taxon>Actinomycetota</taxon>
        <taxon>Actinomycetes</taxon>
        <taxon>Propionibacteriales</taxon>
        <taxon>Nocardioidaceae</taxon>
        <taxon>Aeromicrobium</taxon>
    </lineage>
</organism>
<keyword evidence="4 11" id="KW-0138">CF(0)</keyword>
<name>A0A5M4FF11_9ACTN</name>
<evidence type="ECO:0000313" key="14">
    <source>
        <dbReference type="Proteomes" id="UP000380867"/>
    </source>
</evidence>
<dbReference type="InterPro" id="IPR035908">
    <property type="entry name" value="F0_ATP_A_sf"/>
</dbReference>
<dbReference type="Pfam" id="PF00119">
    <property type="entry name" value="ATP-synt_A"/>
    <property type="match status" value="1"/>
</dbReference>
<keyword evidence="8 11" id="KW-0406">Ion transport</keyword>
<dbReference type="PANTHER" id="PTHR11410:SF0">
    <property type="entry name" value="ATP SYNTHASE SUBUNIT A"/>
    <property type="match status" value="1"/>
</dbReference>
<evidence type="ECO:0000256" key="10">
    <source>
        <dbReference type="ARBA" id="ARBA00023310"/>
    </source>
</evidence>
<dbReference type="InterPro" id="IPR045083">
    <property type="entry name" value="ATP_synth_F0_asu_bact/mt"/>
</dbReference>
<evidence type="ECO:0000256" key="6">
    <source>
        <dbReference type="ARBA" id="ARBA00022781"/>
    </source>
</evidence>
<dbReference type="GO" id="GO:0005886">
    <property type="term" value="C:plasma membrane"/>
    <property type="evidence" value="ECO:0007669"/>
    <property type="project" value="UniProtKB-SubCell"/>
</dbReference>
<dbReference type="GO" id="GO:0045259">
    <property type="term" value="C:proton-transporting ATP synthase complex"/>
    <property type="evidence" value="ECO:0007669"/>
    <property type="project" value="UniProtKB-KW"/>
</dbReference>
<comment type="caution">
    <text evidence="13">The sequence shown here is derived from an EMBL/GenBank/DDBJ whole genome shotgun (WGS) entry which is preliminary data.</text>
</comment>
<dbReference type="NCBIfam" id="TIGR01131">
    <property type="entry name" value="ATP_synt_6_or_A"/>
    <property type="match status" value="1"/>
</dbReference>
<dbReference type="InterPro" id="IPR000568">
    <property type="entry name" value="ATP_synth_F0_asu"/>
</dbReference>
<evidence type="ECO:0000256" key="11">
    <source>
        <dbReference type="HAMAP-Rule" id="MF_01393"/>
    </source>
</evidence>
<comment type="function">
    <text evidence="11 12">Key component of the proton channel; it plays a direct role in the translocation of protons across the membrane.</text>
</comment>
<keyword evidence="6 11" id="KW-0375">Hydrogen ion transport</keyword>
<accession>A0A5M4FF11</accession>
<keyword evidence="3 11" id="KW-0813">Transport</keyword>
<keyword evidence="14" id="KW-1185">Reference proteome</keyword>
<evidence type="ECO:0000256" key="7">
    <source>
        <dbReference type="ARBA" id="ARBA00022989"/>
    </source>
</evidence>
<evidence type="ECO:0000256" key="4">
    <source>
        <dbReference type="ARBA" id="ARBA00022547"/>
    </source>
</evidence>
<feature type="transmembrane region" description="Helical" evidence="11">
    <location>
        <begin position="166"/>
        <end position="185"/>
    </location>
</feature>
<comment type="similarity">
    <text evidence="2 11 12">Belongs to the ATPase A chain family.</text>
</comment>
<keyword evidence="5 11" id="KW-0812">Transmembrane</keyword>
<evidence type="ECO:0000256" key="3">
    <source>
        <dbReference type="ARBA" id="ARBA00022448"/>
    </source>
</evidence>
<keyword evidence="10 11" id="KW-0066">ATP synthesis</keyword>
<reference evidence="13" key="1">
    <citation type="submission" date="2019-09" db="EMBL/GenBank/DDBJ databases">
        <authorList>
            <person name="Li J."/>
        </authorList>
    </citation>
    <scope>NUCLEOTIDE SEQUENCE [LARGE SCALE GENOMIC DNA]</scope>
    <source>
        <strain evidence="13">JCM 14732</strain>
    </source>
</reference>
<evidence type="ECO:0000256" key="8">
    <source>
        <dbReference type="ARBA" id="ARBA00023065"/>
    </source>
</evidence>
<dbReference type="AlphaFoldDB" id="A0A5M4FF11"/>
<dbReference type="SUPFAM" id="SSF81336">
    <property type="entry name" value="F1F0 ATP synthase subunit A"/>
    <property type="match status" value="1"/>
</dbReference>
<dbReference type="HAMAP" id="MF_01393">
    <property type="entry name" value="ATP_synth_a_bact"/>
    <property type="match status" value="1"/>
</dbReference>
<feature type="transmembrane region" description="Helical" evidence="11">
    <location>
        <begin position="95"/>
        <end position="114"/>
    </location>
</feature>
<feature type="transmembrane region" description="Helical" evidence="11">
    <location>
        <begin position="191"/>
        <end position="214"/>
    </location>
</feature>
<dbReference type="EMBL" id="SDPQ02000002">
    <property type="protein sequence ID" value="KAA1397872.1"/>
    <property type="molecule type" value="Genomic_DNA"/>
</dbReference>
<dbReference type="Gene3D" id="1.20.120.220">
    <property type="entry name" value="ATP synthase, F0 complex, subunit A"/>
    <property type="match status" value="1"/>
</dbReference>
<proteinExistence type="inferred from homology"/>
<feature type="transmembrane region" description="Helical" evidence="11">
    <location>
        <begin position="126"/>
        <end position="145"/>
    </location>
</feature>
<evidence type="ECO:0000256" key="9">
    <source>
        <dbReference type="ARBA" id="ARBA00023136"/>
    </source>
</evidence>
<feature type="transmembrane region" description="Helical" evidence="11">
    <location>
        <begin position="36"/>
        <end position="57"/>
    </location>
</feature>
<feature type="transmembrane region" description="Helical" evidence="11">
    <location>
        <begin position="226"/>
        <end position="249"/>
    </location>
</feature>
<keyword evidence="11" id="KW-1003">Cell membrane</keyword>
<gene>
    <name evidence="11 13" type="primary">atpB</name>
    <name evidence="13" type="ORF">ESP70_011050</name>
</gene>
<dbReference type="GO" id="GO:0046933">
    <property type="term" value="F:proton-transporting ATP synthase activity, rotational mechanism"/>
    <property type="evidence" value="ECO:0007669"/>
    <property type="project" value="UniProtKB-UniRule"/>
</dbReference>
<evidence type="ECO:0000256" key="2">
    <source>
        <dbReference type="ARBA" id="ARBA00006810"/>
    </source>
</evidence>
<dbReference type="OrthoDB" id="9809130at2"/>
<dbReference type="Proteomes" id="UP000380867">
    <property type="component" value="Unassembled WGS sequence"/>
</dbReference>
<evidence type="ECO:0000313" key="13">
    <source>
        <dbReference type="EMBL" id="KAA1397872.1"/>
    </source>
</evidence>
<protein>
    <recommendedName>
        <fullName evidence="11 12">ATP synthase subunit a</fullName>
    </recommendedName>
    <alternativeName>
        <fullName evidence="11">ATP synthase F0 sector subunit a</fullName>
    </alternativeName>
    <alternativeName>
        <fullName evidence="11">F-ATPase subunit 6</fullName>
    </alternativeName>
</protein>
<dbReference type="CDD" id="cd00310">
    <property type="entry name" value="ATP-synt_Fo_a_6"/>
    <property type="match status" value="1"/>
</dbReference>
<evidence type="ECO:0000256" key="12">
    <source>
        <dbReference type="RuleBase" id="RU000483"/>
    </source>
</evidence>
<evidence type="ECO:0000256" key="5">
    <source>
        <dbReference type="ARBA" id="ARBA00022692"/>
    </source>
</evidence>
<dbReference type="RefSeq" id="WP_149689316.1">
    <property type="nucleotide sequence ID" value="NZ_SDPQ02000002.1"/>
</dbReference>